<sequence length="214" mass="23297">MRDLALQGFGTRYEGEAWATYSNPGVKISFIMNAGDITPVRWAMWILAASNRDEIVSDGVLRYDLSGHPDWHLKFFAPYRIGAEAEAKHTELAPPLTSGPASAINGTDLILSSLTKPEDDTNSNSDDLWAEVTFTTTEIPRADISMSIVQALLNLGPFDSTAQITQPLAVVGPAIMVKIETSFKRVERSTPSFSNYGHNVKCLAGTALSHVERG</sequence>
<keyword evidence="2" id="KW-1185">Reference proteome</keyword>
<evidence type="ECO:0000313" key="1">
    <source>
        <dbReference type="EMBL" id="KAF6232434.1"/>
    </source>
</evidence>
<proteinExistence type="predicted"/>
<reference evidence="1 2" key="1">
    <citation type="journal article" date="2020" name="Genomics">
        <title>Complete, high-quality genomes from long-read metagenomic sequencing of two wolf lichen thalli reveals enigmatic genome architecture.</title>
        <authorList>
            <person name="McKenzie S.K."/>
            <person name="Walston R.F."/>
            <person name="Allen J.L."/>
        </authorList>
    </citation>
    <scope>NUCLEOTIDE SEQUENCE [LARGE SCALE GENOMIC DNA]</scope>
    <source>
        <strain evidence="1">WasteWater2</strain>
    </source>
</reference>
<dbReference type="EMBL" id="JACCJC010000048">
    <property type="protein sequence ID" value="KAF6232434.1"/>
    <property type="molecule type" value="Genomic_DNA"/>
</dbReference>
<dbReference type="RefSeq" id="XP_037161861.1">
    <property type="nucleotide sequence ID" value="XM_037311204.1"/>
</dbReference>
<organism evidence="1 2">
    <name type="scientific">Letharia columbiana</name>
    <dbReference type="NCBI Taxonomy" id="112416"/>
    <lineage>
        <taxon>Eukaryota</taxon>
        <taxon>Fungi</taxon>
        <taxon>Dikarya</taxon>
        <taxon>Ascomycota</taxon>
        <taxon>Pezizomycotina</taxon>
        <taxon>Lecanoromycetes</taxon>
        <taxon>OSLEUM clade</taxon>
        <taxon>Lecanoromycetidae</taxon>
        <taxon>Lecanorales</taxon>
        <taxon>Lecanorineae</taxon>
        <taxon>Parmeliaceae</taxon>
        <taxon>Letharia</taxon>
    </lineage>
</organism>
<dbReference type="AlphaFoldDB" id="A0A8H6FPS2"/>
<dbReference type="Proteomes" id="UP000578531">
    <property type="component" value="Unassembled WGS sequence"/>
</dbReference>
<gene>
    <name evidence="1" type="ORF">HO173_009313</name>
</gene>
<protein>
    <submittedName>
        <fullName evidence="1">Uncharacterized protein</fullName>
    </submittedName>
</protein>
<evidence type="ECO:0000313" key="2">
    <source>
        <dbReference type="Proteomes" id="UP000578531"/>
    </source>
</evidence>
<accession>A0A8H6FPS2</accession>
<dbReference type="OrthoDB" id="5319171at2759"/>
<comment type="caution">
    <text evidence="1">The sequence shown here is derived from an EMBL/GenBank/DDBJ whole genome shotgun (WGS) entry which is preliminary data.</text>
</comment>
<dbReference type="GeneID" id="59290965"/>
<name>A0A8H6FPS2_9LECA</name>